<reference evidence="1" key="3">
    <citation type="submission" date="2023-02" db="EMBL/GenBank/DDBJ databases">
        <title>Proposal of a novel subspecies: Alicyclobacillus hesperidum subspecies aegle.</title>
        <authorList>
            <person name="Goto K."/>
            <person name="Fujii T."/>
            <person name="Yasui K."/>
            <person name="Mochida K."/>
            <person name="Kato-Tanaka Y."/>
            <person name="Morohoshi S."/>
            <person name="An S.Y."/>
            <person name="Kasai H."/>
            <person name="Yokota A."/>
        </authorList>
    </citation>
    <scope>NUCLEOTIDE SEQUENCE</scope>
    <source>
        <strain evidence="1">DSM 12766</strain>
    </source>
</reference>
<protein>
    <submittedName>
        <fullName evidence="2">Uncharacterized protein</fullName>
    </submittedName>
</protein>
<sequence>MIERICAAWIDDVVANLYRDHPEWYERYGEVGRIKCREDNVHHVRHLETAFQLENMDIFTDYAIWLNGILEAHGMSVEHLMDNLCKMVETVSERTELTAERRTFFAKALSVAVERLRSQCRFADKG</sequence>
<reference evidence="2" key="1">
    <citation type="submission" date="2016-10" db="EMBL/GenBank/DDBJ databases">
        <authorList>
            <person name="de Groot N.N."/>
        </authorList>
    </citation>
    <scope>NUCLEOTIDE SEQUENCE [LARGE SCALE GENOMIC DNA]</scope>
    <source>
        <strain evidence="2">DSM 12489</strain>
    </source>
</reference>
<accession>A0A1H2VB95</accession>
<dbReference type="Proteomes" id="UP000182589">
    <property type="component" value="Unassembled WGS sequence"/>
</dbReference>
<dbReference type="AlphaFoldDB" id="A0A1H2VB95"/>
<proteinExistence type="predicted"/>
<evidence type="ECO:0000313" key="1">
    <source>
        <dbReference type="EMBL" id="GLV14667.1"/>
    </source>
</evidence>
<dbReference type="Proteomes" id="UP001157137">
    <property type="component" value="Unassembled WGS sequence"/>
</dbReference>
<name>A0A1H2VB95_9BACL</name>
<dbReference type="STRING" id="89784.SAMN04489725_11078"/>
<keyword evidence="3" id="KW-1185">Reference proteome</keyword>
<evidence type="ECO:0000313" key="2">
    <source>
        <dbReference type="EMBL" id="SDW65626.1"/>
    </source>
</evidence>
<gene>
    <name evidence="1" type="ORF">Heshes_23510</name>
    <name evidence="2" type="ORF">SAMN04489725_11078</name>
</gene>
<dbReference type="EMBL" id="BSRA01000015">
    <property type="protein sequence ID" value="GLV14667.1"/>
    <property type="molecule type" value="Genomic_DNA"/>
</dbReference>
<organism evidence="2 3">
    <name type="scientific">Alicyclobacillus hesperidum</name>
    <dbReference type="NCBI Taxonomy" id="89784"/>
    <lineage>
        <taxon>Bacteria</taxon>
        <taxon>Bacillati</taxon>
        <taxon>Bacillota</taxon>
        <taxon>Bacilli</taxon>
        <taxon>Bacillales</taxon>
        <taxon>Alicyclobacillaceae</taxon>
        <taxon>Alicyclobacillus</taxon>
    </lineage>
</organism>
<dbReference type="EMBL" id="FNOJ01000010">
    <property type="protein sequence ID" value="SDW65626.1"/>
    <property type="molecule type" value="Genomic_DNA"/>
</dbReference>
<reference evidence="3" key="2">
    <citation type="submission" date="2016-10" db="EMBL/GenBank/DDBJ databases">
        <authorList>
            <person name="Varghese N."/>
        </authorList>
    </citation>
    <scope>NUCLEOTIDE SEQUENCE [LARGE SCALE GENOMIC DNA]</scope>
    <source>
        <strain evidence="3">DSM 12489</strain>
    </source>
</reference>
<dbReference type="RefSeq" id="WP_083341229.1">
    <property type="nucleotide sequence ID" value="NZ_BSRA01000015.1"/>
</dbReference>
<evidence type="ECO:0000313" key="3">
    <source>
        <dbReference type="Proteomes" id="UP000182589"/>
    </source>
</evidence>